<dbReference type="RefSeq" id="WP_095310768.1">
    <property type="nucleotide sequence ID" value="NZ_BORC01000003.1"/>
</dbReference>
<dbReference type="SUPFAM" id="SSF55961">
    <property type="entry name" value="Bet v1-like"/>
    <property type="match status" value="1"/>
</dbReference>
<feature type="domain" description="Activator of Hsp90 ATPase homologue 1/2-like C-terminal" evidence="2">
    <location>
        <begin position="14"/>
        <end position="124"/>
    </location>
</feature>
<dbReference type="OrthoDB" id="2355173at2"/>
<evidence type="ECO:0000259" key="2">
    <source>
        <dbReference type="Pfam" id="PF08327"/>
    </source>
</evidence>
<accession>A0A920BU56</accession>
<dbReference type="Proteomes" id="UP000682111">
    <property type="component" value="Unassembled WGS sequence"/>
</dbReference>
<dbReference type="AlphaFoldDB" id="A0A920BU56"/>
<evidence type="ECO:0000313" key="3">
    <source>
        <dbReference type="EMBL" id="GIN62271.1"/>
    </source>
</evidence>
<dbReference type="Gene3D" id="3.30.530.20">
    <property type="match status" value="1"/>
</dbReference>
<evidence type="ECO:0000313" key="4">
    <source>
        <dbReference type="Proteomes" id="UP000682111"/>
    </source>
</evidence>
<organism evidence="3 4">
    <name type="scientific">Robertmurraya siralis</name>
    <dbReference type="NCBI Taxonomy" id="77777"/>
    <lineage>
        <taxon>Bacteria</taxon>
        <taxon>Bacillati</taxon>
        <taxon>Bacillota</taxon>
        <taxon>Bacilli</taxon>
        <taxon>Bacillales</taxon>
        <taxon>Bacillaceae</taxon>
        <taxon>Robertmurraya</taxon>
    </lineage>
</organism>
<evidence type="ECO:0000256" key="1">
    <source>
        <dbReference type="ARBA" id="ARBA00006817"/>
    </source>
</evidence>
<dbReference type="EMBL" id="BORC01000003">
    <property type="protein sequence ID" value="GIN62271.1"/>
    <property type="molecule type" value="Genomic_DNA"/>
</dbReference>
<comment type="caution">
    <text evidence="3">The sequence shown here is derived from an EMBL/GenBank/DDBJ whole genome shotgun (WGS) entry which is preliminary data.</text>
</comment>
<protein>
    <recommendedName>
        <fullName evidence="2">Activator of Hsp90 ATPase homologue 1/2-like C-terminal domain-containing protein</fullName>
    </recommendedName>
</protein>
<reference evidence="3" key="1">
    <citation type="submission" date="2021-03" db="EMBL/GenBank/DDBJ databases">
        <title>Antimicrobial resistance genes in bacteria isolated from Japanese honey, and their potential for conferring macrolide and lincosamide resistance in the American foulbrood pathogen Paenibacillus larvae.</title>
        <authorList>
            <person name="Okamoto M."/>
            <person name="Kumagai M."/>
            <person name="Kanamori H."/>
            <person name="Takamatsu D."/>
        </authorList>
    </citation>
    <scope>NUCLEOTIDE SEQUENCE</scope>
    <source>
        <strain evidence="3">J27TS8</strain>
    </source>
</reference>
<comment type="similarity">
    <text evidence="1">Belongs to the AHA1 family.</text>
</comment>
<sequence>MTAELIVRDEVLIDAPPAKVWKVLITPKYVAQWDELPEDYPSEDMSKGSEVVWEHNGEKTITTIIKAEEMKELQIALYQSNWEVQPDEGDVAYRYNLEERNGSTLLKIEIGDFSLIENGQMYYDASVEFASNSKHVIKGLAESL</sequence>
<name>A0A920BU56_9BACI</name>
<keyword evidence="4" id="KW-1185">Reference proteome</keyword>
<proteinExistence type="inferred from homology"/>
<dbReference type="InterPro" id="IPR013538">
    <property type="entry name" value="ASHA1/2-like_C"/>
</dbReference>
<dbReference type="InterPro" id="IPR023393">
    <property type="entry name" value="START-like_dom_sf"/>
</dbReference>
<dbReference type="Pfam" id="PF08327">
    <property type="entry name" value="AHSA1"/>
    <property type="match status" value="1"/>
</dbReference>
<gene>
    <name evidence="3" type="ORF">J27TS8_22640</name>
</gene>